<dbReference type="SUPFAM" id="SSF46785">
    <property type="entry name" value="Winged helix' DNA-binding domain"/>
    <property type="match status" value="1"/>
</dbReference>
<keyword evidence="3" id="KW-0238">DNA-binding</keyword>
<dbReference type="PRINTS" id="PR00056">
    <property type="entry name" value="HSFDOMAIN"/>
</dbReference>
<keyword evidence="2" id="KW-0805">Transcription regulation</keyword>
<feature type="coiled-coil region" evidence="7">
    <location>
        <begin position="131"/>
        <end position="165"/>
    </location>
</feature>
<dbReference type="GO" id="GO:0005634">
    <property type="term" value="C:nucleus"/>
    <property type="evidence" value="ECO:0007669"/>
    <property type="project" value="UniProtKB-SubCell"/>
</dbReference>
<dbReference type="PANTHER" id="PTHR10015">
    <property type="entry name" value="HEAT SHOCK TRANSCRIPTION FACTOR"/>
    <property type="match status" value="1"/>
</dbReference>
<dbReference type="EMBL" id="KI913954">
    <property type="protein sequence ID" value="ETW08164.1"/>
    <property type="molecule type" value="Genomic_DNA"/>
</dbReference>
<dbReference type="GO" id="GO:0003700">
    <property type="term" value="F:DNA-binding transcription factor activity"/>
    <property type="evidence" value="ECO:0007669"/>
    <property type="project" value="InterPro"/>
</dbReference>
<evidence type="ECO:0000256" key="1">
    <source>
        <dbReference type="ARBA" id="ARBA00004123"/>
    </source>
</evidence>
<dbReference type="FunFam" id="1.10.10.10:FF:000027">
    <property type="entry name" value="Heat shock transcription factor 1"/>
    <property type="match status" value="1"/>
</dbReference>
<evidence type="ECO:0000256" key="2">
    <source>
        <dbReference type="ARBA" id="ARBA00023015"/>
    </source>
</evidence>
<gene>
    <name evidence="9" type="ORF">H310_02501</name>
</gene>
<dbReference type="InterPro" id="IPR000232">
    <property type="entry name" value="HSF_DNA-bd"/>
</dbReference>
<evidence type="ECO:0000259" key="8">
    <source>
        <dbReference type="SMART" id="SM00415"/>
    </source>
</evidence>
<dbReference type="AlphaFoldDB" id="A0A024UPD2"/>
<keyword evidence="4" id="KW-0804">Transcription</keyword>
<evidence type="ECO:0000256" key="6">
    <source>
        <dbReference type="RuleBase" id="RU004020"/>
    </source>
</evidence>
<dbReference type="InterPro" id="IPR036388">
    <property type="entry name" value="WH-like_DNA-bd_sf"/>
</dbReference>
<proteinExistence type="inferred from homology"/>
<keyword evidence="5" id="KW-0539">Nucleus</keyword>
<dbReference type="Gene3D" id="1.10.10.10">
    <property type="entry name" value="Winged helix-like DNA-binding domain superfamily/Winged helix DNA-binding domain"/>
    <property type="match status" value="1"/>
</dbReference>
<protein>
    <recommendedName>
        <fullName evidence="8">HSF-type DNA-binding domain-containing protein</fullName>
    </recommendedName>
</protein>
<evidence type="ECO:0000256" key="4">
    <source>
        <dbReference type="ARBA" id="ARBA00023163"/>
    </source>
</evidence>
<dbReference type="RefSeq" id="XP_008864257.1">
    <property type="nucleotide sequence ID" value="XM_008866035.1"/>
</dbReference>
<keyword evidence="7" id="KW-0175">Coiled coil</keyword>
<reference evidence="9" key="1">
    <citation type="submission" date="2013-12" db="EMBL/GenBank/DDBJ databases">
        <title>The Genome Sequence of Aphanomyces invadans NJM9701.</title>
        <authorList>
            <consortium name="The Broad Institute Genomics Platform"/>
            <person name="Russ C."/>
            <person name="Tyler B."/>
            <person name="van West P."/>
            <person name="Dieguez-Uribeondo J."/>
            <person name="Young S.K."/>
            <person name="Zeng Q."/>
            <person name="Gargeya S."/>
            <person name="Fitzgerald M."/>
            <person name="Abouelleil A."/>
            <person name="Alvarado L."/>
            <person name="Chapman S.B."/>
            <person name="Gainer-Dewar J."/>
            <person name="Goldberg J."/>
            <person name="Griggs A."/>
            <person name="Gujja S."/>
            <person name="Hansen M."/>
            <person name="Howarth C."/>
            <person name="Imamovic A."/>
            <person name="Ireland A."/>
            <person name="Larimer J."/>
            <person name="McCowan C."/>
            <person name="Murphy C."/>
            <person name="Pearson M."/>
            <person name="Poon T.W."/>
            <person name="Priest M."/>
            <person name="Roberts A."/>
            <person name="Saif S."/>
            <person name="Shea T."/>
            <person name="Sykes S."/>
            <person name="Wortman J."/>
            <person name="Nusbaum C."/>
            <person name="Birren B."/>
        </authorList>
    </citation>
    <scope>NUCLEOTIDE SEQUENCE [LARGE SCALE GENOMIC DNA]</scope>
    <source>
        <strain evidence="9">NJM9701</strain>
    </source>
</reference>
<dbReference type="GO" id="GO:0043565">
    <property type="term" value="F:sequence-specific DNA binding"/>
    <property type="evidence" value="ECO:0007669"/>
    <property type="project" value="InterPro"/>
</dbReference>
<dbReference type="OrthoDB" id="67335at2759"/>
<name>A0A024UPD2_9STRA</name>
<feature type="domain" description="HSF-type DNA-binding" evidence="8">
    <location>
        <begin position="9"/>
        <end position="112"/>
    </location>
</feature>
<comment type="similarity">
    <text evidence="6">Belongs to the HSF family.</text>
</comment>
<dbReference type="eggNOG" id="KOG0627">
    <property type="taxonomic scope" value="Eukaryota"/>
</dbReference>
<evidence type="ECO:0000313" key="9">
    <source>
        <dbReference type="EMBL" id="ETW08164.1"/>
    </source>
</evidence>
<sequence length="219" mass="24633">MAASTASSSGAMFLKKLHDMLSSTPAEIGGWCQSGSAFEIKNSNAFAHLMLPKYFKHSKYSSFARQLNFYGFQKCKREALLIEHESEHKSVVFHHPHFNQHKPRLMAKIKRKTNYSELGNMSDEPSNVDEVEELRHEVSEIKVTLASLANQISQLSQLVAQVVQEDARPVQEQQPVSVEAEDSLSLFDVLDYLDDIECVEPLSQGFEFLNGPLQPMSAC</sequence>
<comment type="subcellular location">
    <subcellularLocation>
        <location evidence="1">Nucleus</location>
    </subcellularLocation>
</comment>
<dbReference type="Pfam" id="PF00447">
    <property type="entry name" value="HSF_DNA-bind"/>
    <property type="match status" value="1"/>
</dbReference>
<dbReference type="STRING" id="157072.A0A024UPD2"/>
<dbReference type="GeneID" id="20079551"/>
<dbReference type="VEuPathDB" id="FungiDB:H310_02501"/>
<evidence type="ECO:0000256" key="7">
    <source>
        <dbReference type="SAM" id="Coils"/>
    </source>
</evidence>
<dbReference type="PANTHER" id="PTHR10015:SF206">
    <property type="entry name" value="HSF-TYPE DNA-BINDING DOMAIN-CONTAINING PROTEIN"/>
    <property type="match status" value="1"/>
</dbReference>
<dbReference type="InterPro" id="IPR036390">
    <property type="entry name" value="WH_DNA-bd_sf"/>
</dbReference>
<dbReference type="SMART" id="SM00415">
    <property type="entry name" value="HSF"/>
    <property type="match status" value="1"/>
</dbReference>
<evidence type="ECO:0000256" key="3">
    <source>
        <dbReference type="ARBA" id="ARBA00023125"/>
    </source>
</evidence>
<organism evidence="9">
    <name type="scientific">Aphanomyces invadans</name>
    <dbReference type="NCBI Taxonomy" id="157072"/>
    <lineage>
        <taxon>Eukaryota</taxon>
        <taxon>Sar</taxon>
        <taxon>Stramenopiles</taxon>
        <taxon>Oomycota</taxon>
        <taxon>Saprolegniomycetes</taxon>
        <taxon>Saprolegniales</taxon>
        <taxon>Verrucalvaceae</taxon>
        <taxon>Aphanomyces</taxon>
    </lineage>
</organism>
<accession>A0A024UPD2</accession>
<evidence type="ECO:0000256" key="5">
    <source>
        <dbReference type="ARBA" id="ARBA00023242"/>
    </source>
</evidence>